<comment type="caution">
    <text evidence="1">The sequence shown here is derived from an EMBL/GenBank/DDBJ whole genome shotgun (WGS) entry which is preliminary data.</text>
</comment>
<evidence type="ECO:0000313" key="1">
    <source>
        <dbReference type="EMBL" id="PNX70539.1"/>
    </source>
</evidence>
<organism evidence="1 2">
    <name type="scientific">Trifolium pratense</name>
    <name type="common">Red clover</name>
    <dbReference type="NCBI Taxonomy" id="57577"/>
    <lineage>
        <taxon>Eukaryota</taxon>
        <taxon>Viridiplantae</taxon>
        <taxon>Streptophyta</taxon>
        <taxon>Embryophyta</taxon>
        <taxon>Tracheophyta</taxon>
        <taxon>Spermatophyta</taxon>
        <taxon>Magnoliopsida</taxon>
        <taxon>eudicotyledons</taxon>
        <taxon>Gunneridae</taxon>
        <taxon>Pentapetalae</taxon>
        <taxon>rosids</taxon>
        <taxon>fabids</taxon>
        <taxon>Fabales</taxon>
        <taxon>Fabaceae</taxon>
        <taxon>Papilionoideae</taxon>
        <taxon>50 kb inversion clade</taxon>
        <taxon>NPAAA clade</taxon>
        <taxon>Hologalegina</taxon>
        <taxon>IRL clade</taxon>
        <taxon>Trifolieae</taxon>
        <taxon>Trifolium</taxon>
    </lineage>
</organism>
<accession>A0A2K3KW71</accession>
<reference evidence="1 2" key="2">
    <citation type="journal article" date="2017" name="Front. Plant Sci.">
        <title>Gene Classification and Mining of Molecular Markers Useful in Red Clover (Trifolium pratense) Breeding.</title>
        <authorList>
            <person name="Istvanek J."/>
            <person name="Dluhosova J."/>
            <person name="Dluhos P."/>
            <person name="Patkova L."/>
            <person name="Nedelnik J."/>
            <person name="Repkova J."/>
        </authorList>
    </citation>
    <scope>NUCLEOTIDE SEQUENCE [LARGE SCALE GENOMIC DNA]</scope>
    <source>
        <strain evidence="2">cv. Tatra</strain>
        <tissue evidence="1">Young leaves</tissue>
    </source>
</reference>
<reference evidence="1 2" key="1">
    <citation type="journal article" date="2014" name="Am. J. Bot.">
        <title>Genome assembly and annotation for red clover (Trifolium pratense; Fabaceae).</title>
        <authorList>
            <person name="Istvanek J."/>
            <person name="Jaros M."/>
            <person name="Krenek A."/>
            <person name="Repkova J."/>
        </authorList>
    </citation>
    <scope>NUCLEOTIDE SEQUENCE [LARGE SCALE GENOMIC DNA]</scope>
    <source>
        <strain evidence="2">cv. Tatra</strain>
        <tissue evidence="1">Young leaves</tissue>
    </source>
</reference>
<evidence type="ECO:0000313" key="2">
    <source>
        <dbReference type="Proteomes" id="UP000236291"/>
    </source>
</evidence>
<gene>
    <name evidence="1" type="ORF">L195_g057494</name>
</gene>
<dbReference type="EMBL" id="ASHM01114202">
    <property type="protein sequence ID" value="PNX70539.1"/>
    <property type="molecule type" value="Genomic_DNA"/>
</dbReference>
<sequence>GCDYPGSPLSHVAWPLTTVVDSSCARAFAWPGEAEPGEAK</sequence>
<protein>
    <submittedName>
        <fullName evidence="1">Uncharacterized protein</fullName>
    </submittedName>
</protein>
<feature type="non-terminal residue" evidence="1">
    <location>
        <position position="1"/>
    </location>
</feature>
<dbReference type="Proteomes" id="UP000236291">
    <property type="component" value="Unassembled WGS sequence"/>
</dbReference>
<name>A0A2K3KW71_TRIPR</name>
<dbReference type="AlphaFoldDB" id="A0A2K3KW71"/>
<proteinExistence type="predicted"/>